<comment type="caution">
    <text evidence="3">The sequence shown here is derived from an EMBL/GenBank/DDBJ whole genome shotgun (WGS) entry which is preliminary data.</text>
</comment>
<dbReference type="EMBL" id="PTIT01000017">
    <property type="protein sequence ID" value="PPK50977.1"/>
    <property type="molecule type" value="Genomic_DNA"/>
</dbReference>
<evidence type="ECO:0000313" key="5">
    <source>
        <dbReference type="Proteomes" id="UP000239648"/>
    </source>
</evidence>
<protein>
    <submittedName>
        <fullName evidence="3">Uncharacterized protein</fullName>
    </submittedName>
</protein>
<organism evidence="3 4">
    <name type="scientific">Marinobacter persicus</name>
    <dbReference type="NCBI Taxonomy" id="930118"/>
    <lineage>
        <taxon>Bacteria</taxon>
        <taxon>Pseudomonadati</taxon>
        <taxon>Pseudomonadota</taxon>
        <taxon>Gammaproteobacteria</taxon>
        <taxon>Pseudomonadales</taxon>
        <taxon>Marinobacteraceae</taxon>
        <taxon>Marinobacter</taxon>
    </lineage>
</organism>
<dbReference type="EMBL" id="PTIU01000016">
    <property type="protein sequence ID" value="PPK54278.1"/>
    <property type="molecule type" value="Genomic_DNA"/>
</dbReference>
<keyword evidence="1" id="KW-0472">Membrane</keyword>
<dbReference type="Proteomes" id="UP000239446">
    <property type="component" value="Unassembled WGS sequence"/>
</dbReference>
<feature type="transmembrane region" description="Helical" evidence="1">
    <location>
        <begin position="27"/>
        <end position="47"/>
    </location>
</feature>
<accession>A0A2S6G5I6</accession>
<reference evidence="3 4" key="2">
    <citation type="submission" date="2018-02" db="EMBL/GenBank/DDBJ databases">
        <title>Subsurface microbial communities from deep shales in Ohio and West Virginia, USA.</title>
        <authorList>
            <person name="Wrighton K."/>
        </authorList>
    </citation>
    <scope>NUCLEOTIDE SEQUENCE [LARGE SCALE GENOMIC DNA]</scope>
    <source>
        <strain evidence="3 4">UTICA-S1B9</strain>
    </source>
</reference>
<dbReference type="Proteomes" id="UP000239648">
    <property type="component" value="Unassembled WGS sequence"/>
</dbReference>
<name>A0A2S6G5I6_9GAMM</name>
<evidence type="ECO:0000313" key="2">
    <source>
        <dbReference type="EMBL" id="PPK50977.1"/>
    </source>
</evidence>
<keyword evidence="5" id="KW-1185">Reference proteome</keyword>
<dbReference type="AlphaFoldDB" id="A0A2S6G5I6"/>
<keyword evidence="1" id="KW-0812">Transmembrane</keyword>
<reference evidence="2 5" key="1">
    <citation type="submission" date="2018-02" db="EMBL/GenBank/DDBJ databases">
        <title>Deep subsurface shale carbon reservoir microbial communities from Ohio and West Virginia, USA.</title>
        <authorList>
            <person name="Wrighton K."/>
        </authorList>
    </citation>
    <scope>NUCLEOTIDE SEQUENCE [LARGE SCALE GENOMIC DNA]</scope>
    <source>
        <strain evidence="2 5">UTICA-S1B6</strain>
    </source>
</reference>
<evidence type="ECO:0000313" key="4">
    <source>
        <dbReference type="Proteomes" id="UP000239446"/>
    </source>
</evidence>
<dbReference type="RefSeq" id="WP_104416456.1">
    <property type="nucleotide sequence ID" value="NZ_PTIT01000017.1"/>
</dbReference>
<sequence>MPHTKKKTEARKTGPERWDWEQIEKKAAAIQHIVLVVAAICGGLWAVNQFVADGKNVSGPGIVVSAKQQPTSALPYLINVNVQITGANRRGYYYDFSKAFLSIIKISYETNGTEPELAAVARLTPETLLITEDGRIGGTVTNKGHIASYRKGGFKFLVPVREPGTYLATFAMPSSGVLNASSGNAPEIDTSDPSVLGGFAGELESVYISVTAPESPGIAANK</sequence>
<gene>
    <name evidence="3" type="ORF">B0H24_10162</name>
    <name evidence="2" type="ORF">BY455_1172</name>
</gene>
<evidence type="ECO:0000313" key="3">
    <source>
        <dbReference type="EMBL" id="PPK54278.1"/>
    </source>
</evidence>
<evidence type="ECO:0000256" key="1">
    <source>
        <dbReference type="SAM" id="Phobius"/>
    </source>
</evidence>
<proteinExistence type="predicted"/>
<keyword evidence="1" id="KW-1133">Transmembrane helix</keyword>